<dbReference type="NCBIfam" id="TIGR03167">
    <property type="entry name" value="tRNA_sel_U_synt"/>
    <property type="match status" value="1"/>
</dbReference>
<protein>
    <submittedName>
        <fullName evidence="3">Selenophosphate-dependent tRNA 2-selenouridine synthase</fullName>
    </submittedName>
</protein>
<dbReference type="GO" id="GO:0043828">
    <property type="term" value="F:tRNA 2-selenouridine synthase activity"/>
    <property type="evidence" value="ECO:0007669"/>
    <property type="project" value="InterPro"/>
</dbReference>
<dbReference type="PATRIC" id="fig|632773.3.peg.1821"/>
<dbReference type="Gene3D" id="3.40.250.10">
    <property type="entry name" value="Rhodanese-like domain"/>
    <property type="match status" value="1"/>
</dbReference>
<name>A0A1D7QVR3_9BACI</name>
<sequence length="362" mass="42183">MHQHQSYMKYYYDELDLSKQVLVDVRSPAEFAEFHHPDSISIPLFSNEERERVGTIYKQIGQEKAKEEGVKILSGKLTTLYNEFQSILDTYPDRELILSCARGGMRSGILVSFLKSLQFPAGQLEGGVRSIRKYVQSELKRLSEVSWQTIVLGGHTGTGKTKWLLELQEQGYPVLDLEGLAAHRGSVFGHIGKDPSTQKQFEWNLVWDLQKLEKDKMLILEAESKRIGRITLPEFIMNAKDNGHVIEMYDDLKRRVANIMEDYQPDSFSERIAEAYKVIRKRLDDGHRLQADADIEKQEYESLFAILLEHYYDPRYRFSQGNSAKGKHYQFLNIQHTSEHLITDQIKQVIDQWWERQPMTHK</sequence>
<dbReference type="STRING" id="632773.BBEV_1734"/>
<accession>A0A1D7QVR3</accession>
<dbReference type="NCBIfam" id="NF008750">
    <property type="entry name" value="PRK11784.1-2"/>
    <property type="match status" value="1"/>
</dbReference>
<evidence type="ECO:0000259" key="2">
    <source>
        <dbReference type="PROSITE" id="PS50206"/>
    </source>
</evidence>
<dbReference type="GO" id="GO:0002098">
    <property type="term" value="P:tRNA wobble uridine modification"/>
    <property type="evidence" value="ECO:0007669"/>
    <property type="project" value="InterPro"/>
</dbReference>
<keyword evidence="1" id="KW-0711">Selenium</keyword>
<keyword evidence="4" id="KW-1185">Reference proteome</keyword>
<evidence type="ECO:0000313" key="3">
    <source>
        <dbReference type="EMBL" id="AOM83095.1"/>
    </source>
</evidence>
<dbReference type="KEGG" id="bbev:BBEV_1734"/>
<proteinExistence type="predicted"/>
<gene>
    <name evidence="3" type="primary">selU</name>
    <name evidence="3" type="ORF">BBEV_1734</name>
</gene>
<dbReference type="Proteomes" id="UP000094463">
    <property type="component" value="Chromosome"/>
</dbReference>
<dbReference type="PANTHER" id="PTHR30401:SF0">
    <property type="entry name" value="TRNA 2-SELENOURIDINE SYNTHASE"/>
    <property type="match status" value="1"/>
</dbReference>
<organism evidence="3 4">
    <name type="scientific">Salisediminibacterium beveridgei</name>
    <dbReference type="NCBI Taxonomy" id="632773"/>
    <lineage>
        <taxon>Bacteria</taxon>
        <taxon>Bacillati</taxon>
        <taxon>Bacillota</taxon>
        <taxon>Bacilli</taxon>
        <taxon>Bacillales</taxon>
        <taxon>Bacillaceae</taxon>
        <taxon>Salisediminibacterium</taxon>
    </lineage>
</organism>
<dbReference type="InterPro" id="IPR017582">
    <property type="entry name" value="SelU"/>
</dbReference>
<dbReference type="RefSeq" id="WP_084007316.1">
    <property type="nucleotide sequence ID" value="NZ_CP012502.1"/>
</dbReference>
<dbReference type="SUPFAM" id="SSF52821">
    <property type="entry name" value="Rhodanese/Cell cycle control phosphatase"/>
    <property type="match status" value="1"/>
</dbReference>
<reference evidence="3 4" key="1">
    <citation type="submission" date="2015-08" db="EMBL/GenBank/DDBJ databases">
        <title>The complete genome sequence of Bacillus beveridgei MLTeJB.</title>
        <authorList>
            <person name="Hanson T.E."/>
            <person name="Mesa C."/>
            <person name="Basesman S.M."/>
            <person name="Oremland R.S."/>
        </authorList>
    </citation>
    <scope>NUCLEOTIDE SEQUENCE [LARGE SCALE GENOMIC DNA]</scope>
    <source>
        <strain evidence="3 4">MLTeJB</strain>
    </source>
</reference>
<dbReference type="InterPro" id="IPR001763">
    <property type="entry name" value="Rhodanese-like_dom"/>
</dbReference>
<dbReference type="EMBL" id="CP012502">
    <property type="protein sequence ID" value="AOM83095.1"/>
    <property type="molecule type" value="Genomic_DNA"/>
</dbReference>
<evidence type="ECO:0000256" key="1">
    <source>
        <dbReference type="ARBA" id="ARBA00023266"/>
    </source>
</evidence>
<dbReference type="AlphaFoldDB" id="A0A1D7QVR3"/>
<dbReference type="Pfam" id="PF26341">
    <property type="entry name" value="AAA_SelU"/>
    <property type="match status" value="1"/>
</dbReference>
<evidence type="ECO:0000313" key="4">
    <source>
        <dbReference type="Proteomes" id="UP000094463"/>
    </source>
</evidence>
<dbReference type="SMART" id="SM00450">
    <property type="entry name" value="RHOD"/>
    <property type="match status" value="1"/>
</dbReference>
<dbReference type="PROSITE" id="PS50206">
    <property type="entry name" value="RHODANESE_3"/>
    <property type="match status" value="1"/>
</dbReference>
<dbReference type="OrthoDB" id="9808735at2"/>
<dbReference type="PANTHER" id="PTHR30401">
    <property type="entry name" value="TRNA 2-SELENOURIDINE SYNTHASE"/>
    <property type="match status" value="1"/>
</dbReference>
<feature type="domain" description="Rhodanese" evidence="2">
    <location>
        <begin position="16"/>
        <end position="140"/>
    </location>
</feature>
<dbReference type="InterPro" id="IPR036873">
    <property type="entry name" value="Rhodanese-like_dom_sf"/>
</dbReference>
<dbReference type="InterPro" id="IPR058840">
    <property type="entry name" value="AAA_SelU"/>
</dbReference>
<dbReference type="Pfam" id="PF00581">
    <property type="entry name" value="Rhodanese"/>
    <property type="match status" value="1"/>
</dbReference>